<dbReference type="AlphaFoldDB" id="A0A0E9U0Q5"/>
<reference evidence="1" key="1">
    <citation type="submission" date="2014-11" db="EMBL/GenBank/DDBJ databases">
        <authorList>
            <person name="Amaro Gonzalez C."/>
        </authorList>
    </citation>
    <scope>NUCLEOTIDE SEQUENCE</scope>
</reference>
<sequence length="19" mass="2093">MNNYFCPPTFSGSSALPFL</sequence>
<organism evidence="1">
    <name type="scientific">Anguilla anguilla</name>
    <name type="common">European freshwater eel</name>
    <name type="synonym">Muraena anguilla</name>
    <dbReference type="NCBI Taxonomy" id="7936"/>
    <lineage>
        <taxon>Eukaryota</taxon>
        <taxon>Metazoa</taxon>
        <taxon>Chordata</taxon>
        <taxon>Craniata</taxon>
        <taxon>Vertebrata</taxon>
        <taxon>Euteleostomi</taxon>
        <taxon>Actinopterygii</taxon>
        <taxon>Neopterygii</taxon>
        <taxon>Teleostei</taxon>
        <taxon>Anguilliformes</taxon>
        <taxon>Anguillidae</taxon>
        <taxon>Anguilla</taxon>
    </lineage>
</organism>
<dbReference type="EMBL" id="GBXM01049832">
    <property type="protein sequence ID" value="JAH58745.1"/>
    <property type="molecule type" value="Transcribed_RNA"/>
</dbReference>
<proteinExistence type="predicted"/>
<accession>A0A0E9U0Q5</accession>
<evidence type="ECO:0000313" key="1">
    <source>
        <dbReference type="EMBL" id="JAH58745.1"/>
    </source>
</evidence>
<reference evidence="1" key="2">
    <citation type="journal article" date="2015" name="Fish Shellfish Immunol.">
        <title>Early steps in the European eel (Anguilla anguilla)-Vibrio vulnificus interaction in the gills: Role of the RtxA13 toxin.</title>
        <authorList>
            <person name="Callol A."/>
            <person name="Pajuelo D."/>
            <person name="Ebbesson L."/>
            <person name="Teles M."/>
            <person name="MacKenzie S."/>
            <person name="Amaro C."/>
        </authorList>
    </citation>
    <scope>NUCLEOTIDE SEQUENCE</scope>
</reference>
<protein>
    <submittedName>
        <fullName evidence="1">Uncharacterized protein</fullName>
    </submittedName>
</protein>
<name>A0A0E9U0Q5_ANGAN</name>